<evidence type="ECO:0000256" key="1">
    <source>
        <dbReference type="SAM" id="Phobius"/>
    </source>
</evidence>
<dbReference type="OrthoDB" id="9811293at2"/>
<name>A0A437LUN1_9SPHN</name>
<gene>
    <name evidence="2" type="ORF">EOD43_22745</name>
</gene>
<protein>
    <submittedName>
        <fullName evidence="2">Carotenoid biosynthesis protein</fullName>
    </submittedName>
</protein>
<dbReference type="Pfam" id="PF04240">
    <property type="entry name" value="Caroten_synth"/>
    <property type="match status" value="1"/>
</dbReference>
<dbReference type="PANTHER" id="PTHR39419">
    <property type="entry name" value="SLL0814 PROTEIN"/>
    <property type="match status" value="1"/>
</dbReference>
<feature type="transmembrane region" description="Helical" evidence="1">
    <location>
        <begin position="170"/>
        <end position="189"/>
    </location>
</feature>
<reference evidence="2 3" key="1">
    <citation type="submission" date="2019-01" db="EMBL/GenBank/DDBJ databases">
        <authorList>
            <person name="Chen W.-M."/>
        </authorList>
    </citation>
    <scope>NUCLEOTIDE SEQUENCE [LARGE SCALE GENOMIC DNA]</scope>
    <source>
        <strain evidence="2 3">CCP-7</strain>
    </source>
</reference>
<proteinExistence type="predicted"/>
<keyword evidence="3" id="KW-1185">Reference proteome</keyword>
<accession>A0A437LUN1</accession>
<evidence type="ECO:0000313" key="3">
    <source>
        <dbReference type="Proteomes" id="UP000282971"/>
    </source>
</evidence>
<feature type="transmembrane region" description="Helical" evidence="1">
    <location>
        <begin position="129"/>
        <end position="150"/>
    </location>
</feature>
<dbReference type="InterPro" id="IPR007354">
    <property type="entry name" value="CruF-like"/>
</dbReference>
<sequence length="282" mass="30322">MDGKWRFRATWVLLALWLVAFAAAQLGVGPAAAGVQTLVLIGWVAVHASLAYGWKGFGAFFVISLAVAFAMEASSIHTGFPFGFYSHSDFMGPKLLGVPPPVALGYVFLGYLAWSLGKLIMRDRPTGLAPLYVVTTPIAATFILAGYDLAYDPIGSTVLGHWAFRYPSGYFGVPLTNFVGWLLTGWVLLQIFALVERRFTAAAPAFTRGFWLQPCLIWGVSALQYPLMFARAPGGLASVGGRSFVIADVYESAVIVSLLTMLFAALAAAGRLAAIDIKERLS</sequence>
<feature type="transmembrane region" description="Helical" evidence="1">
    <location>
        <begin position="100"/>
        <end position="117"/>
    </location>
</feature>
<evidence type="ECO:0000313" key="2">
    <source>
        <dbReference type="EMBL" id="RVT89141.1"/>
    </source>
</evidence>
<feature type="transmembrane region" description="Helical" evidence="1">
    <location>
        <begin position="210"/>
        <end position="229"/>
    </location>
</feature>
<keyword evidence="1" id="KW-0472">Membrane</keyword>
<keyword evidence="1" id="KW-1133">Transmembrane helix</keyword>
<comment type="caution">
    <text evidence="2">The sequence shown here is derived from an EMBL/GenBank/DDBJ whole genome shotgun (WGS) entry which is preliminary data.</text>
</comment>
<feature type="transmembrane region" description="Helical" evidence="1">
    <location>
        <begin position="34"/>
        <end position="52"/>
    </location>
</feature>
<dbReference type="PANTHER" id="PTHR39419:SF1">
    <property type="entry name" value="SLL0814 PROTEIN"/>
    <property type="match status" value="1"/>
</dbReference>
<organism evidence="2 3">
    <name type="scientific">Sphingomonas crocodyli</name>
    <dbReference type="NCBI Taxonomy" id="1979270"/>
    <lineage>
        <taxon>Bacteria</taxon>
        <taxon>Pseudomonadati</taxon>
        <taxon>Pseudomonadota</taxon>
        <taxon>Alphaproteobacteria</taxon>
        <taxon>Sphingomonadales</taxon>
        <taxon>Sphingomonadaceae</taxon>
        <taxon>Sphingomonas</taxon>
    </lineage>
</organism>
<dbReference type="RefSeq" id="WP_127746731.1">
    <property type="nucleotide sequence ID" value="NZ_SACN01000006.1"/>
</dbReference>
<keyword evidence="1" id="KW-0812">Transmembrane</keyword>
<feature type="transmembrane region" description="Helical" evidence="1">
    <location>
        <begin position="249"/>
        <end position="274"/>
    </location>
</feature>
<dbReference type="Proteomes" id="UP000282971">
    <property type="component" value="Unassembled WGS sequence"/>
</dbReference>
<feature type="transmembrane region" description="Helical" evidence="1">
    <location>
        <begin position="59"/>
        <end position="80"/>
    </location>
</feature>
<dbReference type="AlphaFoldDB" id="A0A437LUN1"/>
<dbReference type="EMBL" id="SACN01000006">
    <property type="protein sequence ID" value="RVT89141.1"/>
    <property type="molecule type" value="Genomic_DNA"/>
</dbReference>